<reference evidence="1" key="1">
    <citation type="submission" date="2022-12" db="EMBL/GenBank/DDBJ databases">
        <authorList>
            <person name="Petersen C."/>
        </authorList>
    </citation>
    <scope>NUCLEOTIDE SEQUENCE</scope>
    <source>
        <strain evidence="1">IBT 15544</strain>
    </source>
</reference>
<protein>
    <recommendedName>
        <fullName evidence="3">ABM domain-containing protein</fullName>
    </recommendedName>
</protein>
<evidence type="ECO:0008006" key="3">
    <source>
        <dbReference type="Google" id="ProtNLM"/>
    </source>
</evidence>
<dbReference type="AlphaFoldDB" id="A0A9W9J6V1"/>
<keyword evidence="2" id="KW-1185">Reference proteome</keyword>
<dbReference type="EMBL" id="JAPQKR010000016">
    <property type="protein sequence ID" value="KAJ5190982.1"/>
    <property type="molecule type" value="Genomic_DNA"/>
</dbReference>
<accession>A0A9W9J6V1</accession>
<proteinExistence type="predicted"/>
<dbReference type="SUPFAM" id="SSF54909">
    <property type="entry name" value="Dimeric alpha+beta barrel"/>
    <property type="match status" value="1"/>
</dbReference>
<dbReference type="InterPro" id="IPR011008">
    <property type="entry name" value="Dimeric_a/b-barrel"/>
</dbReference>
<organism evidence="1 2">
    <name type="scientific">Penicillium cinerascens</name>
    <dbReference type="NCBI Taxonomy" id="70096"/>
    <lineage>
        <taxon>Eukaryota</taxon>
        <taxon>Fungi</taxon>
        <taxon>Dikarya</taxon>
        <taxon>Ascomycota</taxon>
        <taxon>Pezizomycotina</taxon>
        <taxon>Eurotiomycetes</taxon>
        <taxon>Eurotiomycetidae</taxon>
        <taxon>Eurotiales</taxon>
        <taxon>Aspergillaceae</taxon>
        <taxon>Penicillium</taxon>
    </lineage>
</organism>
<gene>
    <name evidence="1" type="ORF">N7498_009967</name>
</gene>
<dbReference type="RefSeq" id="XP_058303922.1">
    <property type="nucleotide sequence ID" value="XM_058457023.1"/>
</dbReference>
<dbReference type="Proteomes" id="UP001150904">
    <property type="component" value="Unassembled WGS sequence"/>
</dbReference>
<dbReference type="OrthoDB" id="4425169at2759"/>
<dbReference type="Gene3D" id="3.30.70.100">
    <property type="match status" value="1"/>
</dbReference>
<reference evidence="1" key="2">
    <citation type="journal article" date="2023" name="IMA Fungus">
        <title>Comparative genomic study of the Penicillium genus elucidates a diverse pangenome and 15 lateral gene transfer events.</title>
        <authorList>
            <person name="Petersen C."/>
            <person name="Sorensen T."/>
            <person name="Nielsen M.R."/>
            <person name="Sondergaard T.E."/>
            <person name="Sorensen J.L."/>
            <person name="Fitzpatrick D.A."/>
            <person name="Frisvad J.C."/>
            <person name="Nielsen K.L."/>
        </authorList>
    </citation>
    <scope>NUCLEOTIDE SEQUENCE</scope>
    <source>
        <strain evidence="1">IBT 15544</strain>
    </source>
</reference>
<sequence length="213" mass="23617">MAITELIFPRVKTDQATLEELERDWPKLSKRLTDPNPGLLHASRGWVLTENGKDARDAFKEVLLFEWNEADSFHAFVGSEQFGAFAASIRHLVTGPPTLQLFETNESPKEAASAAVVEIIRVGVSNSKDTEASLQAWRKISHFLASKEGAQAHVTFGKSLNLEEEIFVGIIGWLNFDDRIRVSQEGEFVDALNTLKSFGDVSNITVGIDAMEL</sequence>
<name>A0A9W9J6V1_9EURO</name>
<dbReference type="GeneID" id="83184324"/>
<evidence type="ECO:0000313" key="1">
    <source>
        <dbReference type="EMBL" id="KAJ5190982.1"/>
    </source>
</evidence>
<evidence type="ECO:0000313" key="2">
    <source>
        <dbReference type="Proteomes" id="UP001150904"/>
    </source>
</evidence>
<comment type="caution">
    <text evidence="1">The sequence shown here is derived from an EMBL/GenBank/DDBJ whole genome shotgun (WGS) entry which is preliminary data.</text>
</comment>